<dbReference type="STRING" id="869209.Tresu_0619"/>
<name>F2NUJ7_TRES6</name>
<evidence type="ECO:0000313" key="3">
    <source>
        <dbReference type="Proteomes" id="UP000006852"/>
    </source>
</evidence>
<evidence type="ECO:0000256" key="1">
    <source>
        <dbReference type="SAM" id="SignalP"/>
    </source>
</evidence>
<feature type="signal peptide" evidence="1">
    <location>
        <begin position="1"/>
        <end position="20"/>
    </location>
</feature>
<keyword evidence="3" id="KW-1185">Reference proteome</keyword>
<reference evidence="3" key="2">
    <citation type="submission" date="2011-04" db="EMBL/GenBank/DDBJ databases">
        <title>The complete genome of chromosome of Treponema succinifaciens DSM 2489.</title>
        <authorList>
            <person name="Lucas S."/>
            <person name="Copeland A."/>
            <person name="Lapidus A."/>
            <person name="Bruce D."/>
            <person name="Goodwin L."/>
            <person name="Pitluck S."/>
            <person name="Peters L."/>
            <person name="Kyrpides N."/>
            <person name="Mavromatis K."/>
            <person name="Ivanova N."/>
            <person name="Ovchinnikova G."/>
            <person name="Teshima H."/>
            <person name="Detter J.C."/>
            <person name="Tapia R."/>
            <person name="Han C."/>
            <person name="Land M."/>
            <person name="Hauser L."/>
            <person name="Markowitz V."/>
            <person name="Cheng J.-F."/>
            <person name="Hugenholtz P."/>
            <person name="Woyke T."/>
            <person name="Wu D."/>
            <person name="Gronow S."/>
            <person name="Wellnitz S."/>
            <person name="Brambilla E."/>
            <person name="Klenk H.-P."/>
            <person name="Eisen J.A."/>
        </authorList>
    </citation>
    <scope>NUCLEOTIDE SEQUENCE [LARGE SCALE GENOMIC DNA]</scope>
    <source>
        <strain evidence="3">ATCC 33096 / DSM 2489 / 6091</strain>
    </source>
</reference>
<dbReference type="RefSeq" id="WP_013700867.1">
    <property type="nucleotide sequence ID" value="NC_015385.1"/>
</dbReference>
<evidence type="ECO:0000313" key="2">
    <source>
        <dbReference type="EMBL" id="AEB13560.1"/>
    </source>
</evidence>
<organism evidence="2 3">
    <name type="scientific">Treponema succinifaciens (strain ATCC 33096 / DSM 2489 / 6091)</name>
    <dbReference type="NCBI Taxonomy" id="869209"/>
    <lineage>
        <taxon>Bacteria</taxon>
        <taxon>Pseudomonadati</taxon>
        <taxon>Spirochaetota</taxon>
        <taxon>Spirochaetia</taxon>
        <taxon>Spirochaetales</taxon>
        <taxon>Treponemataceae</taxon>
        <taxon>Treponema</taxon>
    </lineage>
</organism>
<dbReference type="KEGG" id="tsu:Tresu_0619"/>
<dbReference type="Gene3D" id="3.40.190.10">
    <property type="entry name" value="Periplasmic binding protein-like II"/>
    <property type="match status" value="1"/>
</dbReference>
<dbReference type="SUPFAM" id="SSF53850">
    <property type="entry name" value="Periplasmic binding protein-like II"/>
    <property type="match status" value="1"/>
</dbReference>
<dbReference type="Proteomes" id="UP000006852">
    <property type="component" value="Chromosome"/>
</dbReference>
<dbReference type="GeneID" id="302997820"/>
<accession>F2NUJ7</accession>
<dbReference type="AlphaFoldDB" id="F2NUJ7"/>
<dbReference type="HOGENOM" id="CLU_031285_2_2_12"/>
<feature type="chain" id="PRO_5003282928" evidence="1">
    <location>
        <begin position="21"/>
        <end position="444"/>
    </location>
</feature>
<dbReference type="OrthoDB" id="55273at2"/>
<dbReference type="eggNOG" id="COG1653">
    <property type="taxonomic scope" value="Bacteria"/>
</dbReference>
<protein>
    <submittedName>
        <fullName evidence="2">Extracellular solute-binding protein</fullName>
    </submittedName>
</protein>
<gene>
    <name evidence="2" type="ordered locus">Tresu_0619</name>
</gene>
<reference evidence="2 3" key="1">
    <citation type="journal article" date="2011" name="Stand. Genomic Sci.">
        <title>Complete genome sequence of Treponema succinifaciens type strain (6091).</title>
        <authorList>
            <person name="Han C."/>
            <person name="Gronow S."/>
            <person name="Teshima H."/>
            <person name="Lapidus A."/>
            <person name="Nolan M."/>
            <person name="Lucas S."/>
            <person name="Hammon N."/>
            <person name="Deshpande S."/>
            <person name="Cheng J.F."/>
            <person name="Zeytun A."/>
            <person name="Tapia R."/>
            <person name="Goodwin L."/>
            <person name="Pitluck S."/>
            <person name="Liolios K."/>
            <person name="Pagani I."/>
            <person name="Ivanova N."/>
            <person name="Mavromatis K."/>
            <person name="Mikhailova N."/>
            <person name="Huntemann M."/>
            <person name="Pati A."/>
            <person name="Chen A."/>
            <person name="Palaniappan K."/>
            <person name="Land M."/>
            <person name="Hauser L."/>
            <person name="Brambilla E.M."/>
            <person name="Rohde M."/>
            <person name="Goker M."/>
            <person name="Woyke T."/>
            <person name="Bristow J."/>
            <person name="Eisen J.A."/>
            <person name="Markowitz V."/>
            <person name="Hugenholtz P."/>
            <person name="Kyrpides N.C."/>
            <person name="Klenk H.P."/>
            <person name="Detter J.C."/>
        </authorList>
    </citation>
    <scope>NUCLEOTIDE SEQUENCE [LARGE SCALE GENOMIC DNA]</scope>
    <source>
        <strain evidence="3">ATCC 33096 / DSM 2489 / 6091</strain>
    </source>
</reference>
<dbReference type="EMBL" id="CP002631">
    <property type="protein sequence ID" value="AEB13560.1"/>
    <property type="molecule type" value="Genomic_DNA"/>
</dbReference>
<proteinExistence type="predicted"/>
<sequence length="444" mass="48883">MKKLVATVLGVALVASVATSAPWGKKKAKGKTTGGKVLNIAVWNDEFPARFEKYYKSKVPAGVKVNFIQTPNQGNAYQNKLDEALLAQNSAAADEKIDMFLVEADYALKYVDTPYTLDVVKDIGLTKADLANQFKYTKDIMTDSKGVLKGVSWQACPAGFIYRRSIAKAVLGTDDPAKVQEALSNWDKFDSVAAKAKAKGYFMLSGFDDAFRVFSDNVKTKWVVGNKIKVDPMIQRWVDMTKTYTDKGYNNKANLWSAESFQGAKKDGKVFGYFGPAWFIDFCLAPNTLDDPAKGNVVGNGSYGDWAFCKGPMGFSWGGTWICGAAGSDNVDLIKDIMLTLTCEKDTMVRIATEMGDFTNNAPAMREVAASDYQNPFLGGQNHMAVFIDSADSIDKSCMSMYDQGMTEKLMAAMSDYYNGKVSLDQAWNNFYTSVIELYPNLSK</sequence>
<keyword evidence="1" id="KW-0732">Signal</keyword>